<keyword evidence="1" id="KW-0472">Membrane</keyword>
<name>A0A3R6FL17_9BACT</name>
<sequence>MDRNEMFYFVIIPFALLLALLLFVGFKTKRALAKGKSEESEGEKPSRVTKFMNGVDFFLALSFLTIAVNHFHVSVYTLIAMALDFVLGVYTLYLCLTLRQKKLTLSVIVKMAILVLFYVSYK</sequence>
<evidence type="ECO:0000313" key="2">
    <source>
        <dbReference type="EMBL" id="RHK51270.1"/>
    </source>
</evidence>
<feature type="transmembrane region" description="Helical" evidence="1">
    <location>
        <begin position="103"/>
        <end position="121"/>
    </location>
</feature>
<evidence type="ECO:0000313" key="3">
    <source>
        <dbReference type="Proteomes" id="UP000286598"/>
    </source>
</evidence>
<comment type="caution">
    <text evidence="2">The sequence shown here is derived from an EMBL/GenBank/DDBJ whole genome shotgun (WGS) entry which is preliminary data.</text>
</comment>
<keyword evidence="1" id="KW-0812">Transmembrane</keyword>
<dbReference type="AlphaFoldDB" id="A0A3R6FL17"/>
<accession>A0A3R6FL17</accession>
<dbReference type="Proteomes" id="UP000286598">
    <property type="component" value="Unassembled WGS sequence"/>
</dbReference>
<evidence type="ECO:0000256" key="1">
    <source>
        <dbReference type="SAM" id="Phobius"/>
    </source>
</evidence>
<feature type="transmembrane region" description="Helical" evidence="1">
    <location>
        <begin position="75"/>
        <end position="96"/>
    </location>
</feature>
<reference evidence="2 3" key="1">
    <citation type="submission" date="2018-08" db="EMBL/GenBank/DDBJ databases">
        <title>A genome reference for cultivated species of the human gut microbiota.</title>
        <authorList>
            <person name="Zou Y."/>
            <person name="Xue W."/>
            <person name="Luo G."/>
        </authorList>
    </citation>
    <scope>NUCLEOTIDE SEQUENCE [LARGE SCALE GENOMIC DNA]</scope>
    <source>
        <strain evidence="2 3">AF42-9</strain>
    </source>
</reference>
<keyword evidence="3" id="KW-1185">Reference proteome</keyword>
<proteinExistence type="predicted"/>
<organism evidence="2 3">
    <name type="scientific">Leyella stercorea</name>
    <dbReference type="NCBI Taxonomy" id="363265"/>
    <lineage>
        <taxon>Bacteria</taxon>
        <taxon>Pseudomonadati</taxon>
        <taxon>Bacteroidota</taxon>
        <taxon>Bacteroidia</taxon>
        <taxon>Bacteroidales</taxon>
        <taxon>Prevotellaceae</taxon>
        <taxon>Leyella</taxon>
    </lineage>
</organism>
<dbReference type="EMBL" id="QRNO01000018">
    <property type="protein sequence ID" value="RHK51270.1"/>
    <property type="molecule type" value="Genomic_DNA"/>
</dbReference>
<feature type="transmembrane region" description="Helical" evidence="1">
    <location>
        <begin position="6"/>
        <end position="26"/>
    </location>
</feature>
<gene>
    <name evidence="2" type="ORF">DW060_05090</name>
</gene>
<keyword evidence="1" id="KW-1133">Transmembrane helix</keyword>
<protein>
    <submittedName>
        <fullName evidence="2">Uncharacterized protein</fullName>
    </submittedName>
</protein>